<evidence type="ECO:0000313" key="4">
    <source>
        <dbReference type="Proteomes" id="UP000235371"/>
    </source>
</evidence>
<dbReference type="InParanoid" id="A0A2J6SG74"/>
<feature type="signal peptide" evidence="2">
    <location>
        <begin position="1"/>
        <end position="19"/>
    </location>
</feature>
<gene>
    <name evidence="3" type="ORF">K444DRAFT_711641</name>
</gene>
<dbReference type="OrthoDB" id="3542162at2759"/>
<dbReference type="STRING" id="1095630.A0A2J6SG74"/>
<evidence type="ECO:0000313" key="3">
    <source>
        <dbReference type="EMBL" id="PMD49750.1"/>
    </source>
</evidence>
<dbReference type="RefSeq" id="XP_024726654.1">
    <property type="nucleotide sequence ID" value="XM_024888255.1"/>
</dbReference>
<evidence type="ECO:0000256" key="2">
    <source>
        <dbReference type="SAM" id="SignalP"/>
    </source>
</evidence>
<name>A0A2J6SG74_9HELO</name>
<reference evidence="3 4" key="1">
    <citation type="submission" date="2016-04" db="EMBL/GenBank/DDBJ databases">
        <title>A degradative enzymes factory behind the ericoid mycorrhizal symbiosis.</title>
        <authorList>
            <consortium name="DOE Joint Genome Institute"/>
            <person name="Martino E."/>
            <person name="Morin E."/>
            <person name="Grelet G."/>
            <person name="Kuo A."/>
            <person name="Kohler A."/>
            <person name="Daghino S."/>
            <person name="Barry K."/>
            <person name="Choi C."/>
            <person name="Cichocki N."/>
            <person name="Clum A."/>
            <person name="Copeland A."/>
            <person name="Hainaut M."/>
            <person name="Haridas S."/>
            <person name="Labutti K."/>
            <person name="Lindquist E."/>
            <person name="Lipzen A."/>
            <person name="Khouja H.-R."/>
            <person name="Murat C."/>
            <person name="Ohm R."/>
            <person name="Olson A."/>
            <person name="Spatafora J."/>
            <person name="Veneault-Fourrey C."/>
            <person name="Henrissat B."/>
            <person name="Grigoriev I."/>
            <person name="Martin F."/>
            <person name="Perotto S."/>
        </authorList>
    </citation>
    <scope>NUCLEOTIDE SEQUENCE [LARGE SCALE GENOMIC DNA]</scope>
    <source>
        <strain evidence="3 4">E</strain>
    </source>
</reference>
<feature type="chain" id="PRO_5014440829" description="Plastocyanin-like domain-containing protein" evidence="2">
    <location>
        <begin position="20"/>
        <end position="196"/>
    </location>
</feature>
<keyword evidence="4" id="KW-1185">Reference proteome</keyword>
<dbReference type="EMBL" id="KZ613919">
    <property type="protein sequence ID" value="PMD49750.1"/>
    <property type="molecule type" value="Genomic_DNA"/>
</dbReference>
<dbReference type="Proteomes" id="UP000235371">
    <property type="component" value="Unassembled WGS sequence"/>
</dbReference>
<sequence length="196" mass="21953">MRQSFLSTLGLGFSALARATIMMPAANQWSVWENRDIMWDTSGLAPPLNMHLIPAGAKNFTAIITDIVLNIGNTGKFQCAPPSTINIEEVQIIIIDAAKKLVISEVSIIIIIDVNFPNISHLNKNLNSAQYCDSGKDFCRHSLTEDEQVADTPHDSSDDSTDQVVDTQQRRQSSQHRFGRESDIRYLHRRRIASFL</sequence>
<evidence type="ECO:0008006" key="5">
    <source>
        <dbReference type="Google" id="ProtNLM"/>
    </source>
</evidence>
<evidence type="ECO:0000256" key="1">
    <source>
        <dbReference type="SAM" id="MobiDB-lite"/>
    </source>
</evidence>
<organism evidence="3 4">
    <name type="scientific">Hyaloscypha bicolor E</name>
    <dbReference type="NCBI Taxonomy" id="1095630"/>
    <lineage>
        <taxon>Eukaryota</taxon>
        <taxon>Fungi</taxon>
        <taxon>Dikarya</taxon>
        <taxon>Ascomycota</taxon>
        <taxon>Pezizomycotina</taxon>
        <taxon>Leotiomycetes</taxon>
        <taxon>Helotiales</taxon>
        <taxon>Hyaloscyphaceae</taxon>
        <taxon>Hyaloscypha</taxon>
        <taxon>Hyaloscypha bicolor</taxon>
    </lineage>
</organism>
<proteinExistence type="predicted"/>
<feature type="region of interest" description="Disordered" evidence="1">
    <location>
        <begin position="147"/>
        <end position="180"/>
    </location>
</feature>
<keyword evidence="2" id="KW-0732">Signal</keyword>
<dbReference type="AlphaFoldDB" id="A0A2J6SG74"/>
<dbReference type="GeneID" id="36596331"/>
<protein>
    <recommendedName>
        <fullName evidence="5">Plastocyanin-like domain-containing protein</fullName>
    </recommendedName>
</protein>
<accession>A0A2J6SG74</accession>